<dbReference type="Pfam" id="PF01235">
    <property type="entry name" value="Na_Ala_symp"/>
    <property type="match status" value="1"/>
</dbReference>
<keyword evidence="4 9" id="KW-1003">Cell membrane</keyword>
<dbReference type="PANTHER" id="PTHR30330">
    <property type="entry name" value="AGSS FAMILY TRANSPORTER, SODIUM-ALANINE"/>
    <property type="match status" value="1"/>
</dbReference>
<organism evidence="10 11">
    <name type="scientific">Sinanaerobacter chloroacetimidivorans</name>
    <dbReference type="NCBI Taxonomy" id="2818044"/>
    <lineage>
        <taxon>Bacteria</taxon>
        <taxon>Bacillati</taxon>
        <taxon>Bacillota</taxon>
        <taxon>Clostridia</taxon>
        <taxon>Peptostreptococcales</taxon>
        <taxon>Anaerovoracaceae</taxon>
        <taxon>Sinanaerobacter</taxon>
    </lineage>
</organism>
<keyword evidence="6 9" id="KW-0769">Symport</keyword>
<feature type="transmembrane region" description="Helical" evidence="9">
    <location>
        <begin position="154"/>
        <end position="174"/>
    </location>
</feature>
<dbReference type="Proteomes" id="UP000675664">
    <property type="component" value="Unassembled WGS sequence"/>
</dbReference>
<evidence type="ECO:0000256" key="2">
    <source>
        <dbReference type="ARBA" id="ARBA00009261"/>
    </source>
</evidence>
<dbReference type="NCBIfam" id="TIGR00835">
    <property type="entry name" value="agcS"/>
    <property type="match status" value="1"/>
</dbReference>
<accession>A0A8J7W4K2</accession>
<feature type="transmembrane region" description="Helical" evidence="9">
    <location>
        <begin position="104"/>
        <end position="121"/>
    </location>
</feature>
<dbReference type="RefSeq" id="WP_227018957.1">
    <property type="nucleotide sequence ID" value="NZ_JAGSND010000008.1"/>
</dbReference>
<comment type="similarity">
    <text evidence="2 9">Belongs to the alanine or glycine:cation symporter (AGCS) (TC 2.A.25) family.</text>
</comment>
<evidence type="ECO:0000256" key="6">
    <source>
        <dbReference type="ARBA" id="ARBA00022847"/>
    </source>
</evidence>
<feature type="transmembrane region" description="Helical" evidence="9">
    <location>
        <begin position="402"/>
        <end position="422"/>
    </location>
</feature>
<keyword evidence="11" id="KW-1185">Reference proteome</keyword>
<name>A0A8J7W4K2_9FIRM</name>
<feature type="transmembrane region" description="Helical" evidence="9">
    <location>
        <begin position="189"/>
        <end position="207"/>
    </location>
</feature>
<dbReference type="InterPro" id="IPR001463">
    <property type="entry name" value="Na/Ala_symport"/>
</dbReference>
<dbReference type="GO" id="GO:0005283">
    <property type="term" value="F:amino acid:sodium symporter activity"/>
    <property type="evidence" value="ECO:0007669"/>
    <property type="project" value="InterPro"/>
</dbReference>
<comment type="caution">
    <text evidence="10">The sequence shown here is derived from an EMBL/GenBank/DDBJ whole genome shotgun (WGS) entry which is preliminary data.</text>
</comment>
<evidence type="ECO:0000256" key="8">
    <source>
        <dbReference type="ARBA" id="ARBA00023136"/>
    </source>
</evidence>
<evidence type="ECO:0000256" key="7">
    <source>
        <dbReference type="ARBA" id="ARBA00022989"/>
    </source>
</evidence>
<proteinExistence type="inferred from homology"/>
<evidence type="ECO:0000256" key="5">
    <source>
        <dbReference type="ARBA" id="ARBA00022692"/>
    </source>
</evidence>
<evidence type="ECO:0000256" key="4">
    <source>
        <dbReference type="ARBA" id="ARBA00022475"/>
    </source>
</evidence>
<dbReference type="PRINTS" id="PR00175">
    <property type="entry name" value="NAALASMPORT"/>
</dbReference>
<evidence type="ECO:0000256" key="1">
    <source>
        <dbReference type="ARBA" id="ARBA00004651"/>
    </source>
</evidence>
<evidence type="ECO:0000256" key="3">
    <source>
        <dbReference type="ARBA" id="ARBA00022448"/>
    </source>
</evidence>
<evidence type="ECO:0000313" key="10">
    <source>
        <dbReference type="EMBL" id="MBR0598835.1"/>
    </source>
</evidence>
<keyword evidence="8 9" id="KW-0472">Membrane</keyword>
<reference evidence="10" key="2">
    <citation type="submission" date="2021-04" db="EMBL/GenBank/DDBJ databases">
        <authorList>
            <person name="Liu J."/>
        </authorList>
    </citation>
    <scope>NUCLEOTIDE SEQUENCE</scope>
    <source>
        <strain evidence="10">BAD-6</strain>
    </source>
</reference>
<reference evidence="10" key="1">
    <citation type="submission" date="2021-04" db="EMBL/GenBank/DDBJ databases">
        <title>Sinoanaerobacter chloroacetimidivorans sp. nov., an obligate anaerobic bacterium isolated from anaerobic sludge.</title>
        <authorList>
            <person name="Bao Y."/>
        </authorList>
    </citation>
    <scope>NUCLEOTIDE SEQUENCE</scope>
    <source>
        <strain evidence="10">BAD-6</strain>
    </source>
</reference>
<feature type="transmembrane region" description="Helical" evidence="9">
    <location>
        <begin position="359"/>
        <end position="382"/>
    </location>
</feature>
<feature type="transmembrane region" description="Helical" evidence="9">
    <location>
        <begin position="219"/>
        <end position="240"/>
    </location>
</feature>
<gene>
    <name evidence="10" type="ORF">KCX82_13170</name>
</gene>
<evidence type="ECO:0000313" key="11">
    <source>
        <dbReference type="Proteomes" id="UP000675664"/>
    </source>
</evidence>
<dbReference type="FunFam" id="1.20.1740.10:FF:000004">
    <property type="entry name" value="Sodium:alanine symporter family protein"/>
    <property type="match status" value="1"/>
</dbReference>
<evidence type="ECO:0000256" key="9">
    <source>
        <dbReference type="RuleBase" id="RU363064"/>
    </source>
</evidence>
<protein>
    <submittedName>
        <fullName evidence="10">Sodium:alanine symporter family protein</fullName>
    </submittedName>
</protein>
<feature type="transmembrane region" description="Helical" evidence="9">
    <location>
        <begin position="76"/>
        <end position="98"/>
    </location>
</feature>
<feature type="transmembrane region" description="Helical" evidence="9">
    <location>
        <begin position="20"/>
        <end position="37"/>
    </location>
</feature>
<dbReference type="AlphaFoldDB" id="A0A8J7W4K2"/>
<dbReference type="EMBL" id="JAGSND010000008">
    <property type="protein sequence ID" value="MBR0598835.1"/>
    <property type="molecule type" value="Genomic_DNA"/>
</dbReference>
<sequence length="473" mass="50886">MDSILKLNGAINSFVWGPPGIILLLGTGIYLGIRLGFPQFTHIRFIVRRTLGRAFSKKYREEAQQKGEGDITSFQAAMTAVAAVVGSGNVAGVATALVMGGPGALFWMWIAALIGMATKFSEITLGIRYRVADKDGNMSGGPMYYLRDGMGQKWLGIIFSILTIPAAFVISAVVDTNTITTAFMEKIDTPAIVLGIILAVMTGIVIFGGIKSIGKVCEVISPFMGAIYILSGLVIIFLHLPEVPSAFGQIFEAAFNPQSGLGGAAGTSVWVIMRYGMARGIFSNEAGLGSGAIVHSSARVEHPCQQAIWAPVELCIDTLLVCTVTGLTIILSGLWNVGESLSGSALTMAAFDKMLPGNFGGMIVLASVFLFGYSCLITWYYYAEKAVEFFFGEKSKPYVKVLWLIMILIGSVSTLGFVWDLADTTNGLMMIPNLIGLLYLGGKVAQLKKEYFNEQLPIDKAEREAKKAKKIQQ</sequence>
<dbReference type="PROSITE" id="PS00873">
    <property type="entry name" value="NA_ALANINE_SYMP"/>
    <property type="match status" value="1"/>
</dbReference>
<keyword evidence="3 9" id="KW-0813">Transport</keyword>
<comment type="subcellular location">
    <subcellularLocation>
        <location evidence="1 9">Cell membrane</location>
        <topology evidence="1 9">Multi-pass membrane protein</topology>
    </subcellularLocation>
</comment>
<dbReference type="PANTHER" id="PTHR30330:SF3">
    <property type="entry name" value="TRANSCRIPTIONAL REGULATOR, LRP FAMILY"/>
    <property type="match status" value="1"/>
</dbReference>
<dbReference type="GO" id="GO:0005886">
    <property type="term" value="C:plasma membrane"/>
    <property type="evidence" value="ECO:0007669"/>
    <property type="project" value="UniProtKB-SubCell"/>
</dbReference>
<dbReference type="Gene3D" id="1.20.1740.10">
    <property type="entry name" value="Amino acid/polyamine transporter I"/>
    <property type="match status" value="1"/>
</dbReference>
<feature type="transmembrane region" description="Helical" evidence="9">
    <location>
        <begin position="318"/>
        <end position="338"/>
    </location>
</feature>
<keyword evidence="5 9" id="KW-0812">Transmembrane</keyword>
<keyword evidence="7 9" id="KW-1133">Transmembrane helix</keyword>